<dbReference type="EMBL" id="BKCP01004961">
    <property type="protein sequence ID" value="GER35265.1"/>
    <property type="molecule type" value="Genomic_DNA"/>
</dbReference>
<dbReference type="Proteomes" id="UP000325081">
    <property type="component" value="Unassembled WGS sequence"/>
</dbReference>
<accession>A0A5A7PQQ0</accession>
<dbReference type="AlphaFoldDB" id="A0A5A7PQQ0"/>
<keyword evidence="2" id="KW-0261">Viral envelope protein</keyword>
<sequence length="138" mass="15399">MSVIIKNGVSTKLNDYNWVPRVKEDKPELRTQIDGHLFWVKDLLIAAAATDRRRREPSHHQHPALPPARPVASTSSGGCVDTAATTRRRSHPPTTQPPPPHTSLRFNTELDNRRHPSSSTASPPLSMAVSRYDRQKVA</sequence>
<proteinExistence type="predicted"/>
<keyword evidence="3" id="KW-1185">Reference proteome</keyword>
<dbReference type="OrthoDB" id="1742963at2759"/>
<feature type="region of interest" description="Disordered" evidence="1">
    <location>
        <begin position="50"/>
        <end position="138"/>
    </location>
</feature>
<comment type="caution">
    <text evidence="2">The sequence shown here is derived from an EMBL/GenBank/DDBJ whole genome shotgun (WGS) entry which is preliminary data.</text>
</comment>
<reference evidence="3" key="1">
    <citation type="journal article" date="2019" name="Curr. Biol.">
        <title>Genome Sequence of Striga asiatica Provides Insight into the Evolution of Plant Parasitism.</title>
        <authorList>
            <person name="Yoshida S."/>
            <person name="Kim S."/>
            <person name="Wafula E.K."/>
            <person name="Tanskanen J."/>
            <person name="Kim Y.M."/>
            <person name="Honaas L."/>
            <person name="Yang Z."/>
            <person name="Spallek T."/>
            <person name="Conn C.E."/>
            <person name="Ichihashi Y."/>
            <person name="Cheong K."/>
            <person name="Cui S."/>
            <person name="Der J.P."/>
            <person name="Gundlach H."/>
            <person name="Jiao Y."/>
            <person name="Hori C."/>
            <person name="Ishida J.K."/>
            <person name="Kasahara H."/>
            <person name="Kiba T."/>
            <person name="Kim M.S."/>
            <person name="Koo N."/>
            <person name="Laohavisit A."/>
            <person name="Lee Y.H."/>
            <person name="Lumba S."/>
            <person name="McCourt P."/>
            <person name="Mortimer J.C."/>
            <person name="Mutuku J.M."/>
            <person name="Nomura T."/>
            <person name="Sasaki-Sekimoto Y."/>
            <person name="Seto Y."/>
            <person name="Wang Y."/>
            <person name="Wakatake T."/>
            <person name="Sakakibara H."/>
            <person name="Demura T."/>
            <person name="Yamaguchi S."/>
            <person name="Yoneyama K."/>
            <person name="Manabe R.I."/>
            <person name="Nelson D.C."/>
            <person name="Schulman A.H."/>
            <person name="Timko M.P."/>
            <person name="dePamphilis C.W."/>
            <person name="Choi D."/>
            <person name="Shirasu K."/>
        </authorList>
    </citation>
    <scope>NUCLEOTIDE SEQUENCE [LARGE SCALE GENOMIC DNA]</scope>
    <source>
        <strain evidence="3">cv. UVA1</strain>
    </source>
</reference>
<protein>
    <submittedName>
        <fullName evidence="2">Envelope glycoprotein</fullName>
    </submittedName>
</protein>
<keyword evidence="2" id="KW-0946">Virion</keyword>
<evidence type="ECO:0000313" key="3">
    <source>
        <dbReference type="Proteomes" id="UP000325081"/>
    </source>
</evidence>
<evidence type="ECO:0000256" key="1">
    <source>
        <dbReference type="SAM" id="MobiDB-lite"/>
    </source>
</evidence>
<name>A0A5A7PQQ0_STRAF</name>
<evidence type="ECO:0000313" key="2">
    <source>
        <dbReference type="EMBL" id="GER35265.1"/>
    </source>
</evidence>
<gene>
    <name evidence="2" type="ORF">STAS_11536</name>
</gene>
<organism evidence="2 3">
    <name type="scientific">Striga asiatica</name>
    <name type="common">Asiatic witchweed</name>
    <name type="synonym">Buchnera asiatica</name>
    <dbReference type="NCBI Taxonomy" id="4170"/>
    <lineage>
        <taxon>Eukaryota</taxon>
        <taxon>Viridiplantae</taxon>
        <taxon>Streptophyta</taxon>
        <taxon>Embryophyta</taxon>
        <taxon>Tracheophyta</taxon>
        <taxon>Spermatophyta</taxon>
        <taxon>Magnoliopsida</taxon>
        <taxon>eudicotyledons</taxon>
        <taxon>Gunneridae</taxon>
        <taxon>Pentapetalae</taxon>
        <taxon>asterids</taxon>
        <taxon>lamiids</taxon>
        <taxon>Lamiales</taxon>
        <taxon>Orobanchaceae</taxon>
        <taxon>Buchnereae</taxon>
        <taxon>Striga</taxon>
    </lineage>
</organism>